<dbReference type="OrthoDB" id="9798496at2"/>
<reference evidence="4 5" key="1">
    <citation type="submission" date="2017-10" db="EMBL/GenBank/DDBJ databases">
        <title>Genome announcement of Methylocella silvestris TVC from permafrost.</title>
        <authorList>
            <person name="Wang J."/>
            <person name="Geng K."/>
            <person name="Ul-Haque F."/>
            <person name="Crombie A.T."/>
            <person name="Street L.E."/>
            <person name="Wookey P.A."/>
            <person name="Murrell J.C."/>
            <person name="Pratscher J."/>
        </authorList>
    </citation>
    <scope>NUCLEOTIDE SEQUENCE [LARGE SCALE GENOMIC DNA]</scope>
    <source>
        <strain evidence="4 5">TVC</strain>
    </source>
</reference>
<evidence type="ECO:0000256" key="1">
    <source>
        <dbReference type="ARBA" id="ARBA00005369"/>
    </source>
</evidence>
<dbReference type="GO" id="GO:0032259">
    <property type="term" value="P:methylation"/>
    <property type="evidence" value="ECO:0007669"/>
    <property type="project" value="UniProtKB-KW"/>
</dbReference>
<keyword evidence="4" id="KW-0489">Methyltransferase</keyword>
<dbReference type="InterPro" id="IPR029063">
    <property type="entry name" value="SAM-dependent_MTases_sf"/>
</dbReference>
<evidence type="ECO:0000313" key="5">
    <source>
        <dbReference type="Proteomes" id="UP000236286"/>
    </source>
</evidence>
<evidence type="ECO:0000256" key="2">
    <source>
        <dbReference type="ARBA" id="ARBA00013346"/>
    </source>
</evidence>
<comment type="caution">
    <text evidence="4">The sequence shown here is derived from an EMBL/GenBank/DDBJ whole genome shotgun (WGS) entry which is preliminary data.</text>
</comment>
<keyword evidence="4" id="KW-0808">Transferase</keyword>
<organism evidence="4 5">
    <name type="scientific">Methylocella silvestris</name>
    <dbReference type="NCBI Taxonomy" id="199596"/>
    <lineage>
        <taxon>Bacteria</taxon>
        <taxon>Pseudomonadati</taxon>
        <taxon>Pseudomonadota</taxon>
        <taxon>Alphaproteobacteria</taxon>
        <taxon>Hyphomicrobiales</taxon>
        <taxon>Beijerinckiaceae</taxon>
        <taxon>Methylocella</taxon>
    </lineage>
</organism>
<dbReference type="CDD" id="cd02440">
    <property type="entry name" value="AdoMet_MTases"/>
    <property type="match status" value="1"/>
</dbReference>
<dbReference type="GO" id="GO:0005737">
    <property type="term" value="C:cytoplasm"/>
    <property type="evidence" value="ECO:0007669"/>
    <property type="project" value="TreeGrafter"/>
</dbReference>
<evidence type="ECO:0000313" key="4">
    <source>
        <dbReference type="EMBL" id="PNG26567.1"/>
    </source>
</evidence>
<evidence type="ECO:0000256" key="3">
    <source>
        <dbReference type="ARBA" id="ARBA00030757"/>
    </source>
</evidence>
<dbReference type="InterPro" id="IPR000682">
    <property type="entry name" value="PCMT"/>
</dbReference>
<dbReference type="EMBL" id="PDZR01000006">
    <property type="protein sequence ID" value="PNG26567.1"/>
    <property type="molecule type" value="Genomic_DNA"/>
</dbReference>
<dbReference type="Proteomes" id="UP000236286">
    <property type="component" value="Unassembled WGS sequence"/>
</dbReference>
<proteinExistence type="inferred from homology"/>
<protein>
    <recommendedName>
        <fullName evidence="2">Protein-L-isoaspartate O-methyltransferase</fullName>
    </recommendedName>
    <alternativeName>
        <fullName evidence="3">Protein L-isoaspartyl methyltransferase</fullName>
    </alternativeName>
</protein>
<name>A0A2J7TIJ8_METSI</name>
<dbReference type="PANTHER" id="PTHR11579:SF18">
    <property type="entry name" value="PROTEIN-L-ISOASPARTATE O-METHYLTRANSFERASE"/>
    <property type="match status" value="1"/>
</dbReference>
<sequence>MQDAGNSDPWESSRRTMVDRQIRTFDVTDSAVIDRMLAVPREKFLPASLEPLAYSDSALLLPGATGERPRSLLPPLVLARLLQGARLLPTDKALVVAAGSGYSTALIAGLAGDAVAVESDPALYAALRGGLDAFGLAKVRTLPTPLVAGAPSEAPFDVILVDGGVAGRLDSLFEQLKDGGRLVTVQQMADGACKAVRYDKADGATGYRILFDASAPVLDAFRRVEEFTFS</sequence>
<gene>
    <name evidence="4" type="ORF">CR492_07735</name>
</gene>
<accession>A0A2J7TIJ8</accession>
<dbReference type="SUPFAM" id="SSF53335">
    <property type="entry name" value="S-adenosyl-L-methionine-dependent methyltransferases"/>
    <property type="match status" value="1"/>
</dbReference>
<dbReference type="AlphaFoldDB" id="A0A2J7TIJ8"/>
<dbReference type="GO" id="GO:0004719">
    <property type="term" value="F:protein-L-isoaspartate (D-aspartate) O-methyltransferase activity"/>
    <property type="evidence" value="ECO:0007669"/>
    <property type="project" value="InterPro"/>
</dbReference>
<dbReference type="Gene3D" id="3.40.50.150">
    <property type="entry name" value="Vaccinia Virus protein VP39"/>
    <property type="match status" value="1"/>
</dbReference>
<comment type="similarity">
    <text evidence="1">Belongs to the methyltransferase superfamily. L-isoaspartyl/D-aspartyl protein methyltransferase family.</text>
</comment>
<dbReference type="PANTHER" id="PTHR11579">
    <property type="entry name" value="PROTEIN-L-ISOASPARTATE O-METHYLTRANSFERASE"/>
    <property type="match status" value="1"/>
</dbReference>
<dbReference type="Pfam" id="PF01135">
    <property type="entry name" value="PCMT"/>
    <property type="match status" value="1"/>
</dbReference>